<name>A0A8S0VV55_CYCAE</name>
<accession>A0A8S0VV55</accession>
<feature type="compositionally biased region" description="Polar residues" evidence="1">
    <location>
        <begin position="333"/>
        <end position="346"/>
    </location>
</feature>
<protein>
    <submittedName>
        <fullName evidence="2">Uncharacterized protein</fullName>
    </submittedName>
</protein>
<feature type="compositionally biased region" description="Low complexity" evidence="1">
    <location>
        <begin position="486"/>
        <end position="499"/>
    </location>
</feature>
<gene>
    <name evidence="2" type="ORF">AAE3_LOCUS5518</name>
</gene>
<feature type="compositionally biased region" description="Low complexity" evidence="1">
    <location>
        <begin position="301"/>
        <end position="315"/>
    </location>
</feature>
<reference evidence="2 3" key="1">
    <citation type="submission" date="2020-01" db="EMBL/GenBank/DDBJ databases">
        <authorList>
            <person name="Gupta K D."/>
        </authorList>
    </citation>
    <scope>NUCLEOTIDE SEQUENCE [LARGE SCALE GENOMIC DNA]</scope>
</reference>
<feature type="region of interest" description="Disordered" evidence="1">
    <location>
        <begin position="333"/>
        <end position="538"/>
    </location>
</feature>
<sequence>MAIYRRIQLHYTSPGAAPPSSAEEKVLRDIVNAIEISIEASTNSAVGKTEDKTVTEKFDTAMKLVLGFCEAYPTVQARWSKDHRTIELEYGKASVEDTYAAQRLQEIMMALKKTHIFSSIPKITFRVVIWHEKMVKWDDGQNVGPYSVAEEYKIEEKASVDIMLCRLVEHSATTSDQRFSLSLAQNPQLYEMFPNSKARFDAIVDAMPTNDEESPKIYPVFPWVVMKKVISQSNALHVIVNRRHAKDNKVRTHTGQAGIPEGHFNLWPFLEHAWSPHPERVVVRDFSGRLLLHDVHNDQPSTGYSSQTSFSTTSTAANFGSAPTDAIIHKKQFGNNNVGRSPQSKANLRGQFSERGKKQPSGSLLPQSTPPGAESVPADIHPSTLLAPPSSSAPISPRGQIQGPPHNSLLKQQAQQSMTLRPNLPGSVSSSRPPTPAIPGQQPYHTTPAAKMFPGSEDTLVPGPSSQKPPGHAMPGGPSGKATITPNASAAASPQAQNQGKKKKPGLDSTRNLHSRNQMETLEDEGQGKKGLLSRFGNKVSSWVFRS</sequence>
<organism evidence="2 3">
    <name type="scientific">Cyclocybe aegerita</name>
    <name type="common">Black poplar mushroom</name>
    <name type="synonym">Agrocybe aegerita</name>
    <dbReference type="NCBI Taxonomy" id="1973307"/>
    <lineage>
        <taxon>Eukaryota</taxon>
        <taxon>Fungi</taxon>
        <taxon>Dikarya</taxon>
        <taxon>Basidiomycota</taxon>
        <taxon>Agaricomycotina</taxon>
        <taxon>Agaricomycetes</taxon>
        <taxon>Agaricomycetidae</taxon>
        <taxon>Agaricales</taxon>
        <taxon>Agaricineae</taxon>
        <taxon>Bolbitiaceae</taxon>
        <taxon>Cyclocybe</taxon>
    </lineage>
</organism>
<dbReference type="EMBL" id="CACVBS010000039">
    <property type="protein sequence ID" value="CAA7263280.1"/>
    <property type="molecule type" value="Genomic_DNA"/>
</dbReference>
<keyword evidence="3" id="KW-1185">Reference proteome</keyword>
<feature type="compositionally biased region" description="Polar residues" evidence="1">
    <location>
        <begin position="409"/>
        <end position="432"/>
    </location>
</feature>
<comment type="caution">
    <text evidence="2">The sequence shown here is derived from an EMBL/GenBank/DDBJ whole genome shotgun (WGS) entry which is preliminary data.</text>
</comment>
<evidence type="ECO:0000256" key="1">
    <source>
        <dbReference type="SAM" id="MobiDB-lite"/>
    </source>
</evidence>
<dbReference type="AlphaFoldDB" id="A0A8S0VV55"/>
<evidence type="ECO:0000313" key="2">
    <source>
        <dbReference type="EMBL" id="CAA7263280.1"/>
    </source>
</evidence>
<dbReference type="OrthoDB" id="3068664at2759"/>
<proteinExistence type="predicted"/>
<evidence type="ECO:0000313" key="3">
    <source>
        <dbReference type="Proteomes" id="UP000467700"/>
    </source>
</evidence>
<feature type="compositionally biased region" description="Low complexity" evidence="1">
    <location>
        <begin position="382"/>
        <end position="397"/>
    </location>
</feature>
<feature type="compositionally biased region" description="Polar residues" evidence="1">
    <location>
        <begin position="509"/>
        <end position="520"/>
    </location>
</feature>
<dbReference type="Proteomes" id="UP000467700">
    <property type="component" value="Unassembled WGS sequence"/>
</dbReference>
<feature type="region of interest" description="Disordered" evidence="1">
    <location>
        <begin position="297"/>
        <end position="316"/>
    </location>
</feature>